<evidence type="ECO:0000256" key="6">
    <source>
        <dbReference type="ARBA" id="ARBA00022989"/>
    </source>
</evidence>
<accession>A0A5A7PBH9</accession>
<dbReference type="OrthoDB" id="8904098at2759"/>
<feature type="transmembrane region" description="Helical" evidence="10">
    <location>
        <begin position="318"/>
        <end position="338"/>
    </location>
</feature>
<evidence type="ECO:0000313" key="13">
    <source>
        <dbReference type="Proteomes" id="UP000325081"/>
    </source>
</evidence>
<name>A0A5A7PBH9_STRAF</name>
<dbReference type="EMBL" id="BKCP01004294">
    <property type="protein sequence ID" value="GER29876.1"/>
    <property type="molecule type" value="Genomic_DNA"/>
</dbReference>
<keyword evidence="7" id="KW-0445">Lipid transport</keyword>
<evidence type="ECO:0000256" key="8">
    <source>
        <dbReference type="ARBA" id="ARBA00023136"/>
    </source>
</evidence>
<dbReference type="GO" id="GO:0016020">
    <property type="term" value="C:membrane"/>
    <property type="evidence" value="ECO:0007669"/>
    <property type="project" value="UniProtKB-SubCell"/>
</dbReference>
<dbReference type="InterPro" id="IPR000109">
    <property type="entry name" value="POT_fam"/>
</dbReference>
<comment type="caution">
    <text evidence="12">The sequence shown here is derived from an EMBL/GenBank/DDBJ whole genome shotgun (WGS) entry which is preliminary data.</text>
</comment>
<keyword evidence="8 10" id="KW-0472">Membrane</keyword>
<feature type="transmembrane region" description="Helical" evidence="10">
    <location>
        <begin position="530"/>
        <end position="553"/>
    </location>
</feature>
<evidence type="ECO:0000256" key="4">
    <source>
        <dbReference type="ARBA" id="ARBA00022448"/>
    </source>
</evidence>
<feature type="transmembrane region" description="Helical" evidence="10">
    <location>
        <begin position="203"/>
        <end position="228"/>
    </location>
</feature>
<protein>
    <submittedName>
        <fullName evidence="12">Major facilitator superfamily protein</fullName>
    </submittedName>
</protein>
<evidence type="ECO:0000313" key="12">
    <source>
        <dbReference type="EMBL" id="GER29876.1"/>
    </source>
</evidence>
<dbReference type="FunFam" id="1.10.3520.10:FF:000005">
    <property type="entry name" value="Accelerated cell death 11"/>
    <property type="match status" value="1"/>
</dbReference>
<feature type="transmembrane region" description="Helical" evidence="10">
    <location>
        <begin position="400"/>
        <end position="421"/>
    </location>
</feature>
<proteinExistence type="inferred from homology"/>
<comment type="subcellular location">
    <subcellularLocation>
        <location evidence="1">Membrane</location>
        <topology evidence="1">Multi-pass membrane protein</topology>
    </subcellularLocation>
</comment>
<dbReference type="AlphaFoldDB" id="A0A5A7PBH9"/>
<sequence length="869" mass="96071">MGMVKKKTQNAGKKQGGIITMPFIFANEICEKLAVVGFSTNMLSYLTGELHLPLTKAANTLTNFGGTAAMTPLLGAFIADAFAGRFWTITIASIIYQIGMISLTLSATLPNLRPPHCTSTDQLCKQADSGQLSILYISLLLTALGSGGIRPCVVSFGADQFDENDPAQKTTTWKFFNWYYFCMGASILVANTVIVYIQDNVGWGWGLGVPAVAMFFSVVAFVFGYPLYRKLDPAGSPFTRLAQVCVAAFRKRKLDYGAIELYENDELDAGISVGGKLVHTESMKFLDKAAVVTRSDDPKSPNPWRLATVHRVEELKSLIRMGPIWAAGILLITAAAQQGTFSLQQAKSMDRHLPASGFQIPAASMSVFTQISMLCTIVFYDRAFVPLARRITGLERGVSFLTRMGIGFGISVLATFVAGFVEIRRKGVASAHGLLDRPHAAIPISVLWLAPQYCLHGMAEAFMSIGHLEFFYDQAPESMRSTATALFWLSISAGSYTSTLLVTLVHKFTAGSGGSNWLPDGNLNRGRLEYFYWLITLLQLVNLVYYLLCAKFYTLKPVQIRKPAGGMEKRNDGFELTGAGRNKDTDFRPISFAPRVDRKNRHQVKTMALKFYSLFSRTERSYGGKSREIPATRSRVSMNDDEDDVFEDSSVGLTPLSAVADAFEELSALLKDKGFDYDLDLKTFCDACSLVSILFGCLGIAFKFAELEYVSKVNDLADASDSYGTLNNILDLDKHNDTVKTQGSLSRNLRRVRQGLDLIRAIFQNFLSTDDYYLKEAASTAYTKTCAPYHTWAVRTAVYAGMYALPTRDQLLVKLNETDESAKREMVRYINASLPFKEYQLGLVSSFPSFDLLDGVKTWNPSTILCLEI</sequence>
<evidence type="ECO:0000256" key="7">
    <source>
        <dbReference type="ARBA" id="ARBA00023055"/>
    </source>
</evidence>
<comment type="similarity">
    <text evidence="9">Belongs to the major facilitator superfamily. Phosphate:H(+) symporter (TC 2.A.1.9) family.</text>
</comment>
<evidence type="ECO:0000256" key="1">
    <source>
        <dbReference type="ARBA" id="ARBA00004141"/>
    </source>
</evidence>
<dbReference type="Proteomes" id="UP000325081">
    <property type="component" value="Unassembled WGS sequence"/>
</dbReference>
<dbReference type="Gene3D" id="1.10.3520.10">
    <property type="entry name" value="Glycolipid transfer protein"/>
    <property type="match status" value="1"/>
</dbReference>
<dbReference type="Gene3D" id="1.20.1250.20">
    <property type="entry name" value="MFS general substrate transporter like domains"/>
    <property type="match status" value="1"/>
</dbReference>
<organism evidence="12 13">
    <name type="scientific">Striga asiatica</name>
    <name type="common">Asiatic witchweed</name>
    <name type="synonym">Buchnera asiatica</name>
    <dbReference type="NCBI Taxonomy" id="4170"/>
    <lineage>
        <taxon>Eukaryota</taxon>
        <taxon>Viridiplantae</taxon>
        <taxon>Streptophyta</taxon>
        <taxon>Embryophyta</taxon>
        <taxon>Tracheophyta</taxon>
        <taxon>Spermatophyta</taxon>
        <taxon>Magnoliopsida</taxon>
        <taxon>eudicotyledons</taxon>
        <taxon>Gunneridae</taxon>
        <taxon>Pentapetalae</taxon>
        <taxon>asterids</taxon>
        <taxon>lamiids</taxon>
        <taxon>Lamiales</taxon>
        <taxon>Orobanchaceae</taxon>
        <taxon>Buchnereae</taxon>
        <taxon>Striga</taxon>
    </lineage>
</organism>
<dbReference type="InterPro" id="IPR036497">
    <property type="entry name" value="GLTP_sf"/>
</dbReference>
<dbReference type="SUPFAM" id="SSF110004">
    <property type="entry name" value="Glycolipid transfer protein, GLTP"/>
    <property type="match status" value="1"/>
</dbReference>
<dbReference type="InterPro" id="IPR036259">
    <property type="entry name" value="MFS_trans_sf"/>
</dbReference>
<keyword evidence="4" id="KW-0813">Transport</keyword>
<evidence type="ECO:0000256" key="10">
    <source>
        <dbReference type="SAM" id="Phobius"/>
    </source>
</evidence>
<evidence type="ECO:0000256" key="5">
    <source>
        <dbReference type="ARBA" id="ARBA00022692"/>
    </source>
</evidence>
<evidence type="ECO:0000256" key="2">
    <source>
        <dbReference type="ARBA" id="ARBA00005982"/>
    </source>
</evidence>
<feature type="domain" description="Glycolipid transfer protein" evidence="11">
    <location>
        <begin position="680"/>
        <end position="817"/>
    </location>
</feature>
<evidence type="ECO:0000259" key="11">
    <source>
        <dbReference type="Pfam" id="PF08718"/>
    </source>
</evidence>
<dbReference type="GO" id="GO:0005737">
    <property type="term" value="C:cytoplasm"/>
    <property type="evidence" value="ECO:0007669"/>
    <property type="project" value="InterPro"/>
</dbReference>
<dbReference type="GO" id="GO:0022857">
    <property type="term" value="F:transmembrane transporter activity"/>
    <property type="evidence" value="ECO:0007669"/>
    <property type="project" value="InterPro"/>
</dbReference>
<evidence type="ECO:0000256" key="9">
    <source>
        <dbReference type="ARBA" id="ARBA00044504"/>
    </source>
</evidence>
<feature type="transmembrane region" description="Helical" evidence="10">
    <location>
        <begin position="178"/>
        <end position="197"/>
    </location>
</feature>
<reference evidence="13" key="1">
    <citation type="journal article" date="2019" name="Curr. Biol.">
        <title>Genome Sequence of Striga asiatica Provides Insight into the Evolution of Plant Parasitism.</title>
        <authorList>
            <person name="Yoshida S."/>
            <person name="Kim S."/>
            <person name="Wafula E.K."/>
            <person name="Tanskanen J."/>
            <person name="Kim Y.M."/>
            <person name="Honaas L."/>
            <person name="Yang Z."/>
            <person name="Spallek T."/>
            <person name="Conn C.E."/>
            <person name="Ichihashi Y."/>
            <person name="Cheong K."/>
            <person name="Cui S."/>
            <person name="Der J.P."/>
            <person name="Gundlach H."/>
            <person name="Jiao Y."/>
            <person name="Hori C."/>
            <person name="Ishida J.K."/>
            <person name="Kasahara H."/>
            <person name="Kiba T."/>
            <person name="Kim M.S."/>
            <person name="Koo N."/>
            <person name="Laohavisit A."/>
            <person name="Lee Y.H."/>
            <person name="Lumba S."/>
            <person name="McCourt P."/>
            <person name="Mortimer J.C."/>
            <person name="Mutuku J.M."/>
            <person name="Nomura T."/>
            <person name="Sasaki-Sekimoto Y."/>
            <person name="Seto Y."/>
            <person name="Wang Y."/>
            <person name="Wakatake T."/>
            <person name="Sakakibara H."/>
            <person name="Demura T."/>
            <person name="Yamaguchi S."/>
            <person name="Yoneyama K."/>
            <person name="Manabe R.I."/>
            <person name="Nelson D.C."/>
            <person name="Schulman A.H."/>
            <person name="Timko M.P."/>
            <person name="dePamphilis C.W."/>
            <person name="Choi D."/>
            <person name="Shirasu K."/>
        </authorList>
    </citation>
    <scope>NUCLEOTIDE SEQUENCE [LARGE SCALE GENOMIC DNA]</scope>
    <source>
        <strain evidence="13">cv. UVA1</strain>
    </source>
</reference>
<keyword evidence="6 10" id="KW-1133">Transmembrane helix</keyword>
<feature type="transmembrane region" description="Helical" evidence="10">
    <location>
        <begin position="358"/>
        <end position="380"/>
    </location>
</feature>
<evidence type="ECO:0000256" key="3">
    <source>
        <dbReference type="ARBA" id="ARBA00007148"/>
    </source>
</evidence>
<feature type="transmembrane region" description="Helical" evidence="10">
    <location>
        <begin position="441"/>
        <end position="465"/>
    </location>
</feature>
<dbReference type="InterPro" id="IPR014830">
    <property type="entry name" value="Glycolipid_transfer_prot_dom"/>
</dbReference>
<keyword evidence="13" id="KW-1185">Reference proteome</keyword>
<feature type="transmembrane region" description="Helical" evidence="10">
    <location>
        <begin position="486"/>
        <end position="510"/>
    </location>
</feature>
<dbReference type="GO" id="GO:0120016">
    <property type="term" value="F:sphingolipid transfer activity"/>
    <property type="evidence" value="ECO:0007669"/>
    <property type="project" value="UniProtKB-ARBA"/>
</dbReference>
<dbReference type="GO" id="GO:0120014">
    <property type="term" value="F:phospholipid transfer activity"/>
    <property type="evidence" value="ECO:0007669"/>
    <property type="project" value="UniProtKB-ARBA"/>
</dbReference>
<gene>
    <name evidence="12" type="ORF">STAS_05780</name>
</gene>
<comment type="similarity">
    <text evidence="2">Belongs to the major facilitator superfamily. Proton-dependent oligopeptide transporter (POT/PTR) (TC 2.A.17) family.</text>
</comment>
<keyword evidence="5 10" id="KW-0812">Transmembrane</keyword>
<dbReference type="Pfam" id="PF00854">
    <property type="entry name" value="PTR2"/>
    <property type="match status" value="1"/>
</dbReference>
<dbReference type="PANTHER" id="PTHR11654">
    <property type="entry name" value="OLIGOPEPTIDE TRANSPORTER-RELATED"/>
    <property type="match status" value="1"/>
</dbReference>
<comment type="similarity">
    <text evidence="3">Belongs to the GLTP family.</text>
</comment>
<dbReference type="SUPFAM" id="SSF103473">
    <property type="entry name" value="MFS general substrate transporter"/>
    <property type="match status" value="1"/>
</dbReference>
<dbReference type="Pfam" id="PF08718">
    <property type="entry name" value="GLTP"/>
    <property type="match status" value="1"/>
</dbReference>